<dbReference type="SMART" id="SM00388">
    <property type="entry name" value="HisKA"/>
    <property type="match status" value="1"/>
</dbReference>
<dbReference type="InterPro" id="IPR003594">
    <property type="entry name" value="HATPase_dom"/>
</dbReference>
<gene>
    <name evidence="9" type="ORF">ET418_00115</name>
</gene>
<dbReference type="GO" id="GO:0000155">
    <property type="term" value="F:phosphorelay sensor kinase activity"/>
    <property type="evidence" value="ECO:0007669"/>
    <property type="project" value="InterPro"/>
</dbReference>
<dbReference type="InterPro" id="IPR035965">
    <property type="entry name" value="PAS-like_dom_sf"/>
</dbReference>
<dbReference type="InterPro" id="IPR000014">
    <property type="entry name" value="PAS"/>
</dbReference>
<dbReference type="SUPFAM" id="SSF47384">
    <property type="entry name" value="Homodimeric domain of signal transducing histidine kinase"/>
    <property type="match status" value="1"/>
</dbReference>
<dbReference type="Gene3D" id="3.40.50.2300">
    <property type="match status" value="1"/>
</dbReference>
<keyword evidence="5" id="KW-0812">Transmembrane</keyword>
<dbReference type="RefSeq" id="WP_149305547.1">
    <property type="nucleotide sequence ID" value="NZ_SRSD01000001.1"/>
</dbReference>
<sequence length="794" mass="89550">MQQGASTGLTPGNRMQRFGAIIAVFWTLLVAYSLYWDHRQHQEDVLLLGKMQSQAFFEKDLLYRRWASRHGGVYVPVTESTQPNPYLSHIPERDITTPSGKRLTLMNPAYMTRQVFEMAQEYKGTGRGHITSLKPIRAENAPDLWEKGGLQAFERGVAEVGEIEHIDGKPYYRYMKSLFADKPCLKCHASQGYHEGEVRGGLSVSVPLEPIYAMMAKEMRGGYINHAFIWLLGLGGIGFGTRRLGRITTELYEQTVALEHEIVEREVAQKALQEQAMVLEEEIVERRQIEETVRLSEEKFSKSFDNAPIIMTISTVEEGRFLDVNKKFVELSGFSRQETVGRTSLELGWITPDQRQVLLTEFEERGRTSGVELRLCSKDKKYITCRYYGELITVDGRQCLLSLAYDMTEQRAMEEQLRQAQKMEAIGQLAGGVAHDFNNVLTVIMGYCNLLQMDPKLDTHQRDEVEQIIASSEKAAQLTRGLLTFSRKEVMDFRLADLNGIVQHVQKFLARVIGEDIQLRTICNRPEITVRVDSAQIEQVLINLATNARDAMQMGGLLNIETNTLDVDDSFIHTHGYGTPGRYACIAVSDSGCGMDEQTRKRIFEPFFTTKEQGKGTGLGMAIVYGIVKQHNGFITVYSEPGHGTTFRIYLPLSEGGQGAREETGEPVAPDGGTETILVAEDEAGVRRLLDDILTRYGYQVILAEDGQEAVEKFMANRGKIHLVLTDIIMPRKSGQEAVAEIRRLQPGIKVCYASGYTADFIRNRGVDDEGIELIMKPVQSQELLWKVREILDR</sequence>
<evidence type="ECO:0000259" key="8">
    <source>
        <dbReference type="PROSITE" id="PS50112"/>
    </source>
</evidence>
<dbReference type="CDD" id="cd00130">
    <property type="entry name" value="PAS"/>
    <property type="match status" value="1"/>
</dbReference>
<dbReference type="Gene3D" id="3.30.565.10">
    <property type="entry name" value="Histidine kinase-like ATPase, C-terminal domain"/>
    <property type="match status" value="1"/>
</dbReference>
<name>A0A5A9XP62_9BACT</name>
<evidence type="ECO:0000256" key="5">
    <source>
        <dbReference type="SAM" id="Phobius"/>
    </source>
</evidence>
<dbReference type="SMART" id="SM00448">
    <property type="entry name" value="REC"/>
    <property type="match status" value="1"/>
</dbReference>
<dbReference type="Pfam" id="PF02518">
    <property type="entry name" value="HATPase_c"/>
    <property type="match status" value="1"/>
</dbReference>
<dbReference type="SUPFAM" id="SSF55874">
    <property type="entry name" value="ATPase domain of HSP90 chaperone/DNA topoisomerase II/histidine kinase"/>
    <property type="match status" value="1"/>
</dbReference>
<keyword evidence="3 4" id="KW-0597">Phosphoprotein</keyword>
<accession>A0A5A9XP62</accession>
<feature type="transmembrane region" description="Helical" evidence="5">
    <location>
        <begin position="18"/>
        <end position="36"/>
    </location>
</feature>
<dbReference type="CDD" id="cd00156">
    <property type="entry name" value="REC"/>
    <property type="match status" value="1"/>
</dbReference>
<dbReference type="PANTHER" id="PTHR43065">
    <property type="entry name" value="SENSOR HISTIDINE KINASE"/>
    <property type="match status" value="1"/>
</dbReference>
<dbReference type="InterPro" id="IPR036097">
    <property type="entry name" value="HisK_dim/P_sf"/>
</dbReference>
<dbReference type="Gene3D" id="3.30.450.20">
    <property type="entry name" value="PAS domain"/>
    <property type="match status" value="1"/>
</dbReference>
<keyword evidence="10" id="KW-1185">Reference proteome</keyword>
<dbReference type="InterPro" id="IPR036890">
    <property type="entry name" value="HATPase_C_sf"/>
</dbReference>
<feature type="modified residue" description="4-aspartylphosphate" evidence="4">
    <location>
        <position position="727"/>
    </location>
</feature>
<dbReference type="Pfam" id="PF11845">
    <property type="entry name" value="Tll0287-like"/>
    <property type="match status" value="1"/>
</dbReference>
<dbReference type="PROSITE" id="PS50110">
    <property type="entry name" value="RESPONSE_REGULATORY"/>
    <property type="match status" value="1"/>
</dbReference>
<dbReference type="PANTHER" id="PTHR43065:SF42">
    <property type="entry name" value="TWO-COMPONENT SENSOR PPRA"/>
    <property type="match status" value="1"/>
</dbReference>
<keyword evidence="5" id="KW-1133">Transmembrane helix</keyword>
<comment type="catalytic activity">
    <reaction evidence="1">
        <text>ATP + protein L-histidine = ADP + protein N-phospho-L-histidine.</text>
        <dbReference type="EC" id="2.7.13.3"/>
    </reaction>
</comment>
<evidence type="ECO:0000256" key="1">
    <source>
        <dbReference type="ARBA" id="ARBA00000085"/>
    </source>
</evidence>
<dbReference type="InterPro" id="IPR005467">
    <property type="entry name" value="His_kinase_dom"/>
</dbReference>
<dbReference type="InterPro" id="IPR021796">
    <property type="entry name" value="Tll0287-like_dom"/>
</dbReference>
<evidence type="ECO:0000259" key="6">
    <source>
        <dbReference type="PROSITE" id="PS50109"/>
    </source>
</evidence>
<proteinExistence type="predicted"/>
<evidence type="ECO:0000256" key="3">
    <source>
        <dbReference type="ARBA" id="ARBA00022553"/>
    </source>
</evidence>
<comment type="caution">
    <text evidence="9">The sequence shown here is derived from an EMBL/GenBank/DDBJ whole genome shotgun (WGS) entry which is preliminary data.</text>
</comment>
<dbReference type="Pfam" id="PF13426">
    <property type="entry name" value="PAS_9"/>
    <property type="match status" value="1"/>
</dbReference>
<dbReference type="Pfam" id="PF00512">
    <property type="entry name" value="HisKA"/>
    <property type="match status" value="1"/>
</dbReference>
<dbReference type="Gene3D" id="3.30.450.290">
    <property type="match status" value="1"/>
</dbReference>
<reference evidence="9 10" key="1">
    <citation type="submission" date="2019-04" db="EMBL/GenBank/DDBJ databases">
        <title>Geobacter ruber sp. nov., ferric-reducing bacteria isolated from paddy soil.</title>
        <authorList>
            <person name="Xu Z."/>
            <person name="Masuda Y."/>
            <person name="Itoh H."/>
            <person name="Senoo K."/>
        </authorList>
    </citation>
    <scope>NUCLEOTIDE SEQUENCE [LARGE SCALE GENOMIC DNA]</scope>
    <source>
        <strain evidence="9 10">Red88</strain>
    </source>
</reference>
<dbReference type="PROSITE" id="PS50112">
    <property type="entry name" value="PAS"/>
    <property type="match status" value="1"/>
</dbReference>
<dbReference type="OrthoDB" id="9761263at2"/>
<dbReference type="PRINTS" id="PR00344">
    <property type="entry name" value="BCTRLSENSOR"/>
</dbReference>
<dbReference type="InterPro" id="IPR011006">
    <property type="entry name" value="CheY-like_superfamily"/>
</dbReference>
<keyword evidence="5" id="KW-0472">Membrane</keyword>
<feature type="domain" description="Histidine kinase" evidence="6">
    <location>
        <begin position="432"/>
        <end position="655"/>
    </location>
</feature>
<organism evidence="9 10">
    <name type="scientific">Oryzomonas rubra</name>
    <dbReference type="NCBI Taxonomy" id="2509454"/>
    <lineage>
        <taxon>Bacteria</taxon>
        <taxon>Pseudomonadati</taxon>
        <taxon>Thermodesulfobacteriota</taxon>
        <taxon>Desulfuromonadia</taxon>
        <taxon>Geobacterales</taxon>
        <taxon>Geobacteraceae</taxon>
        <taxon>Oryzomonas</taxon>
    </lineage>
</organism>
<dbReference type="EMBL" id="SRSD01000001">
    <property type="protein sequence ID" value="KAA0894962.1"/>
    <property type="molecule type" value="Genomic_DNA"/>
</dbReference>
<protein>
    <recommendedName>
        <fullName evidence="2">histidine kinase</fullName>
        <ecNumber evidence="2">2.7.13.3</ecNumber>
    </recommendedName>
</protein>
<feature type="domain" description="Response regulatory" evidence="7">
    <location>
        <begin position="676"/>
        <end position="792"/>
    </location>
</feature>
<dbReference type="CDD" id="cd00082">
    <property type="entry name" value="HisKA"/>
    <property type="match status" value="1"/>
</dbReference>
<dbReference type="AlphaFoldDB" id="A0A5A9XP62"/>
<dbReference type="SUPFAM" id="SSF52172">
    <property type="entry name" value="CheY-like"/>
    <property type="match status" value="1"/>
</dbReference>
<evidence type="ECO:0000313" key="10">
    <source>
        <dbReference type="Proteomes" id="UP000324298"/>
    </source>
</evidence>
<dbReference type="Pfam" id="PF00072">
    <property type="entry name" value="Response_reg"/>
    <property type="match status" value="1"/>
</dbReference>
<dbReference type="InterPro" id="IPR003661">
    <property type="entry name" value="HisK_dim/P_dom"/>
</dbReference>
<dbReference type="PROSITE" id="PS50109">
    <property type="entry name" value="HIS_KIN"/>
    <property type="match status" value="1"/>
</dbReference>
<dbReference type="SUPFAM" id="SSF55785">
    <property type="entry name" value="PYP-like sensor domain (PAS domain)"/>
    <property type="match status" value="1"/>
</dbReference>
<evidence type="ECO:0000313" key="9">
    <source>
        <dbReference type="EMBL" id="KAA0894962.1"/>
    </source>
</evidence>
<dbReference type="SMART" id="SM00387">
    <property type="entry name" value="HATPase_c"/>
    <property type="match status" value="1"/>
</dbReference>
<feature type="domain" description="PAS" evidence="8">
    <location>
        <begin position="296"/>
        <end position="345"/>
    </location>
</feature>
<dbReference type="InterPro" id="IPR001789">
    <property type="entry name" value="Sig_transdc_resp-reg_receiver"/>
</dbReference>
<dbReference type="NCBIfam" id="TIGR00229">
    <property type="entry name" value="sensory_box"/>
    <property type="match status" value="1"/>
</dbReference>
<dbReference type="Gene3D" id="1.10.287.130">
    <property type="match status" value="1"/>
</dbReference>
<dbReference type="Proteomes" id="UP000324298">
    <property type="component" value="Unassembled WGS sequence"/>
</dbReference>
<evidence type="ECO:0000259" key="7">
    <source>
        <dbReference type="PROSITE" id="PS50110"/>
    </source>
</evidence>
<evidence type="ECO:0000256" key="4">
    <source>
        <dbReference type="PROSITE-ProRule" id="PRU00169"/>
    </source>
</evidence>
<feature type="transmembrane region" description="Helical" evidence="5">
    <location>
        <begin position="223"/>
        <end position="241"/>
    </location>
</feature>
<dbReference type="EC" id="2.7.13.3" evidence="2"/>
<evidence type="ECO:0000256" key="2">
    <source>
        <dbReference type="ARBA" id="ARBA00012438"/>
    </source>
</evidence>
<dbReference type="InterPro" id="IPR004358">
    <property type="entry name" value="Sig_transdc_His_kin-like_C"/>
</dbReference>